<proteinExistence type="predicted"/>
<feature type="transmembrane region" description="Helical" evidence="6">
    <location>
        <begin position="384"/>
        <end position="404"/>
    </location>
</feature>
<evidence type="ECO:0000256" key="6">
    <source>
        <dbReference type="SAM" id="Phobius"/>
    </source>
</evidence>
<feature type="transmembrane region" description="Helical" evidence="6">
    <location>
        <begin position="457"/>
        <end position="477"/>
    </location>
</feature>
<keyword evidence="3 6" id="KW-0812">Transmembrane</keyword>
<protein>
    <submittedName>
        <fullName evidence="9">ABC transporter permease</fullName>
    </submittedName>
    <submittedName>
        <fullName evidence="8">AttF/AttG fusion protein</fullName>
    </submittedName>
</protein>
<evidence type="ECO:0000256" key="3">
    <source>
        <dbReference type="ARBA" id="ARBA00022692"/>
    </source>
</evidence>
<keyword evidence="2" id="KW-1003">Cell membrane</keyword>
<sequence>MRRALWILAVLLSHWRRHPMQFATLLIGLIAATALWSGVQALNQQARTSYDRAAAAFGGTRTPMLVATNGGAFSQQLFVDLRRAGWPVSPVVEGRISIGGRSVRLLGIEPVTMPVEASAATEIGRTGAQAFLTPPGQALIAPETLASLGLTEGATPALNDGALLPPLKLQPQLAPGVLVVDIGIAQKLLKMPDQISRLLIGSTKGPRASLGSVVGDRLRLVKPDAETDLERLTDSFHLNLTAFGLLSFFVGLFIVNSAIGLGFEQRLPMLRTLRACGVSARQLNSVLVLELVSIALIAGVIGLVCGYFIAASLLPDVAASLRGLYGAQIPGQLTLKPEWWFAGLAISVTGALLAATSSLLKAVRLPLLATAQPYAWQQAQHRWLRLQGAGALLVFIAAGLALWLGDSLIAGFFVLAALLLGAALALPVILGIVLAGGERSARRPLVTWFWADSRLQLSGLSLALMALLLALAVNVGVGTMVESFSRTFTGWLDGRLASEIYLNAASEKQVIEIKTWLKTRPDVQAVLPGSRADLQFNGAPIELLGFADHATYRDQWPLLESTSDAWDRVRSGNAALISEQLSLRMKLKLGDRLDVPTPTGNWSLDVVAIYADYGNPQGQIGANVDALVKHFPEISQTRMGLRVASADVPALITAIRARFGLDGRNLADQTTVKTESLAIFNRTFAVTAALNAFTLGVAGVALLTSLLTLSNSRLPQLAPLWAIGITRRRLAGIELLKTLSVALITSLLALPLGLLVAWCLIAIVNVKAFGWRLPFHVFPLQLVQLLGVAMLASLLAALLPILKLLRMQPATLVKVFANER</sequence>
<evidence type="ECO:0000259" key="7">
    <source>
        <dbReference type="Pfam" id="PF02687"/>
    </source>
</evidence>
<dbReference type="InterPro" id="IPR038766">
    <property type="entry name" value="Membrane_comp_ABC_pdt"/>
</dbReference>
<evidence type="ECO:0000313" key="10">
    <source>
        <dbReference type="Proteomes" id="UP000076574"/>
    </source>
</evidence>
<evidence type="ECO:0000313" key="9">
    <source>
        <dbReference type="EMBL" id="KZD25385.1"/>
    </source>
</evidence>
<reference evidence="9 10" key="2">
    <citation type="submission" date="2016-03" db="EMBL/GenBank/DDBJ databases">
        <title>Microsymbionts genomes from the relict species Vavilovia formosa (Stev.) Fed.</title>
        <authorList>
            <person name="Kopat V."/>
            <person name="Chirak E."/>
            <person name="Kimeklis A."/>
            <person name="Andronov E."/>
        </authorList>
    </citation>
    <scope>NUCLEOTIDE SEQUENCE [LARGE SCALE GENOMIC DNA]</scope>
    <source>
        <strain evidence="9 10">Vaf07</strain>
    </source>
</reference>
<keyword evidence="10" id="KW-1185">Reference proteome</keyword>
<name>A0A120MFZ3_9BRAD</name>
<feature type="transmembrane region" description="Helical" evidence="6">
    <location>
        <begin position="783"/>
        <end position="802"/>
    </location>
</feature>
<accession>A0A120MFZ3</accession>
<organism evidence="8">
    <name type="scientific">Tardiphaga robiniae</name>
    <dbReference type="NCBI Taxonomy" id="943830"/>
    <lineage>
        <taxon>Bacteria</taxon>
        <taxon>Pseudomonadati</taxon>
        <taxon>Pseudomonadota</taxon>
        <taxon>Alphaproteobacteria</taxon>
        <taxon>Hyphomicrobiales</taxon>
        <taxon>Nitrobacteraceae</taxon>
        <taxon>Tardiphaga</taxon>
    </lineage>
</organism>
<dbReference type="PANTHER" id="PTHR30287">
    <property type="entry name" value="MEMBRANE COMPONENT OF PREDICTED ABC SUPERFAMILY METABOLITE UPTAKE TRANSPORTER"/>
    <property type="match status" value="1"/>
</dbReference>
<dbReference type="RefSeq" id="WP_068729593.1">
    <property type="nucleotide sequence ID" value="NZ_LVYV01000001.1"/>
</dbReference>
<keyword evidence="4 6" id="KW-1133">Transmembrane helix</keyword>
<reference evidence="8" key="1">
    <citation type="submission" date="2015-10" db="EMBL/GenBank/DDBJ databases">
        <title>Evolution marks in rhizobial microsymbionts genomes from the relict species Vavilovia formosa (Stev.) Fed.</title>
        <authorList>
            <person name="Kopat V."/>
        </authorList>
    </citation>
    <scope>NUCLEOTIDE SEQUENCE</scope>
    <source>
        <strain evidence="8">Vaf-07</strain>
    </source>
</reference>
<feature type="transmembrane region" description="Helical" evidence="6">
    <location>
        <begin position="735"/>
        <end position="763"/>
    </location>
</feature>
<evidence type="ECO:0000256" key="4">
    <source>
        <dbReference type="ARBA" id="ARBA00022989"/>
    </source>
</evidence>
<feature type="domain" description="ABC3 transporter permease C-terminal" evidence="7">
    <location>
        <begin position="242"/>
        <end position="366"/>
    </location>
</feature>
<feature type="transmembrane region" description="Helical" evidence="6">
    <location>
        <begin position="410"/>
        <end position="436"/>
    </location>
</feature>
<feature type="transmembrane region" description="Helical" evidence="6">
    <location>
        <begin position="339"/>
        <end position="363"/>
    </location>
</feature>
<dbReference type="AlphaFoldDB" id="A0A120MFZ3"/>
<keyword evidence="5 6" id="KW-0472">Membrane</keyword>
<dbReference type="EMBL" id="KT955714">
    <property type="protein sequence ID" value="AMH39380.1"/>
    <property type="molecule type" value="Genomic_DNA"/>
</dbReference>
<evidence type="ECO:0000313" key="8">
    <source>
        <dbReference type="EMBL" id="AMH39380.1"/>
    </source>
</evidence>
<dbReference type="OrthoDB" id="343744at2"/>
<gene>
    <name evidence="8" type="primary">attF</name>
    <name evidence="8" type="synonym">attG fusion</name>
    <name evidence="9" type="ORF">A4A58_02820</name>
    <name evidence="8" type="ORF">PROKKA_00567</name>
</gene>
<dbReference type="GO" id="GO:0005886">
    <property type="term" value="C:plasma membrane"/>
    <property type="evidence" value="ECO:0007669"/>
    <property type="project" value="UniProtKB-SubCell"/>
</dbReference>
<feature type="transmembrane region" description="Helical" evidence="6">
    <location>
        <begin position="684"/>
        <end position="709"/>
    </location>
</feature>
<evidence type="ECO:0000256" key="1">
    <source>
        <dbReference type="ARBA" id="ARBA00004651"/>
    </source>
</evidence>
<feature type="transmembrane region" description="Helical" evidence="6">
    <location>
        <begin position="240"/>
        <end position="263"/>
    </location>
</feature>
<dbReference type="InterPro" id="IPR003838">
    <property type="entry name" value="ABC3_permease_C"/>
</dbReference>
<dbReference type="Proteomes" id="UP000076574">
    <property type="component" value="Unassembled WGS sequence"/>
</dbReference>
<evidence type="ECO:0000256" key="5">
    <source>
        <dbReference type="ARBA" id="ARBA00023136"/>
    </source>
</evidence>
<feature type="transmembrane region" description="Helical" evidence="6">
    <location>
        <begin position="283"/>
        <end position="310"/>
    </location>
</feature>
<comment type="subcellular location">
    <subcellularLocation>
        <location evidence="1">Cell membrane</location>
        <topology evidence="1">Multi-pass membrane protein</topology>
    </subcellularLocation>
</comment>
<dbReference type="Pfam" id="PF02687">
    <property type="entry name" value="FtsX"/>
    <property type="match status" value="2"/>
</dbReference>
<feature type="domain" description="ABC3 transporter permease C-terminal" evidence="7">
    <location>
        <begin position="691"/>
        <end position="809"/>
    </location>
</feature>
<dbReference type="PANTHER" id="PTHR30287:SF2">
    <property type="entry name" value="BLL1001 PROTEIN"/>
    <property type="match status" value="1"/>
</dbReference>
<evidence type="ECO:0000256" key="2">
    <source>
        <dbReference type="ARBA" id="ARBA00022475"/>
    </source>
</evidence>
<dbReference type="STRING" id="943830.A4A58_02820"/>
<dbReference type="EMBL" id="LVYV01000001">
    <property type="protein sequence ID" value="KZD25385.1"/>
    <property type="molecule type" value="Genomic_DNA"/>
</dbReference>